<feature type="domain" description="Lariat debranching enzyme C-terminal" evidence="2">
    <location>
        <begin position="246"/>
        <end position="402"/>
    </location>
</feature>
<dbReference type="GO" id="GO:0008419">
    <property type="term" value="F:RNA lariat debranching enzyme activity"/>
    <property type="evidence" value="ECO:0007669"/>
    <property type="project" value="TreeGrafter"/>
</dbReference>
<dbReference type="SMART" id="SM01124">
    <property type="entry name" value="DBR1"/>
    <property type="match status" value="1"/>
</dbReference>
<dbReference type="GO" id="GO:0000398">
    <property type="term" value="P:mRNA splicing, via spliceosome"/>
    <property type="evidence" value="ECO:0007669"/>
    <property type="project" value="TreeGrafter"/>
</dbReference>
<dbReference type="PANTHER" id="PTHR12849">
    <property type="entry name" value="RNA LARIAT DEBRANCHING ENZYME"/>
    <property type="match status" value="1"/>
</dbReference>
<dbReference type="InterPro" id="IPR007708">
    <property type="entry name" value="DBR1_C"/>
</dbReference>
<accession>A0A8S1PK84</accession>
<dbReference type="GO" id="GO:0005634">
    <property type="term" value="C:nucleus"/>
    <property type="evidence" value="ECO:0007669"/>
    <property type="project" value="TreeGrafter"/>
</dbReference>
<dbReference type="PANTHER" id="PTHR12849:SF0">
    <property type="entry name" value="LARIAT DEBRANCHING ENZYME"/>
    <property type="match status" value="1"/>
</dbReference>
<keyword evidence="4" id="KW-1185">Reference proteome</keyword>
<reference evidence="3" key="1">
    <citation type="submission" date="2021-01" db="EMBL/GenBank/DDBJ databases">
        <authorList>
            <consortium name="Genoscope - CEA"/>
            <person name="William W."/>
        </authorList>
    </citation>
    <scope>NUCLEOTIDE SEQUENCE</scope>
</reference>
<evidence type="ECO:0000256" key="1">
    <source>
        <dbReference type="SAM" id="MobiDB-lite"/>
    </source>
</evidence>
<name>A0A8S1PK84_PARPR</name>
<protein>
    <recommendedName>
        <fullName evidence="2">Lariat debranching enzyme C-terminal domain-containing protein</fullName>
    </recommendedName>
</protein>
<sequence>MIEQIEGINIAVEGCFHGNFDEIFGTIREIEKQKKIKIDLLLVCGDVQTHRNKHDMFNMACPIKYLSMGTFYKYYEGKEAAPCLTIFIGGNHEASNYLREMYFGGWVAPNIYYLGDSNIIQIKKGNTTFKLGGTSGIFKIFDFNNPKLESFPFKSEQLRSVYHTKQVDLFKLSLYEGEVNMFLSHDWPQQIHQHGSTKELLKKKQNFEADIKSGRLGSQPHKFTLERLQPDFWFAAHMHVKFEALVKHKSGKQTKFLALDKCIAGRDFLQVFTYTKDKQDLYEQFAYNDEPIELFYDSEWLSIVHTTYKLLTIWDKMPKLFEYNSALKELQIMKKDKYQEFLNEKHQRMKIFGNHKIKIPNNFEITSPPYDEQDNTIKSLVPPKRVPLNNQMKSYLNLFNESGQELNGLIFYEPDQPRIIGEFVNPDFLQKQIELENQKEILQQQNLQQQEQQEEPSSPKDDELNIQDFPFLQ</sequence>
<evidence type="ECO:0000313" key="3">
    <source>
        <dbReference type="EMBL" id="CAD8103570.1"/>
    </source>
</evidence>
<gene>
    <name evidence="3" type="ORF">PPRIM_AZ9-3.1.T1210114</name>
</gene>
<dbReference type="FunFam" id="3.60.21.10:FF:000283">
    <property type="entry name" value="Debranching enzyme, putative"/>
    <property type="match status" value="1"/>
</dbReference>
<comment type="caution">
    <text evidence="3">The sequence shown here is derived from an EMBL/GenBank/DDBJ whole genome shotgun (WGS) entry which is preliminary data.</text>
</comment>
<dbReference type="AlphaFoldDB" id="A0A8S1PK84"/>
<feature type="region of interest" description="Disordered" evidence="1">
    <location>
        <begin position="443"/>
        <end position="473"/>
    </location>
</feature>
<evidence type="ECO:0000313" key="4">
    <source>
        <dbReference type="Proteomes" id="UP000688137"/>
    </source>
</evidence>
<proteinExistence type="predicted"/>
<evidence type="ECO:0000259" key="2">
    <source>
        <dbReference type="SMART" id="SM01124"/>
    </source>
</evidence>
<dbReference type="Proteomes" id="UP000688137">
    <property type="component" value="Unassembled WGS sequence"/>
</dbReference>
<organism evidence="3 4">
    <name type="scientific">Paramecium primaurelia</name>
    <dbReference type="NCBI Taxonomy" id="5886"/>
    <lineage>
        <taxon>Eukaryota</taxon>
        <taxon>Sar</taxon>
        <taxon>Alveolata</taxon>
        <taxon>Ciliophora</taxon>
        <taxon>Intramacronucleata</taxon>
        <taxon>Oligohymenophorea</taxon>
        <taxon>Peniculida</taxon>
        <taxon>Parameciidae</taxon>
        <taxon>Paramecium</taxon>
    </lineage>
</organism>
<dbReference type="Pfam" id="PF05011">
    <property type="entry name" value="DBR1"/>
    <property type="match status" value="1"/>
</dbReference>
<dbReference type="InterPro" id="IPR004843">
    <property type="entry name" value="Calcineurin-like_PHP"/>
</dbReference>
<dbReference type="EMBL" id="CAJJDM010000124">
    <property type="protein sequence ID" value="CAD8103570.1"/>
    <property type="molecule type" value="Genomic_DNA"/>
</dbReference>
<dbReference type="Pfam" id="PF00149">
    <property type="entry name" value="Metallophos"/>
    <property type="match status" value="1"/>
</dbReference>